<dbReference type="Proteomes" id="UP000604737">
    <property type="component" value="Unassembled WGS sequence"/>
</dbReference>
<dbReference type="Pfam" id="PF11984">
    <property type="entry name" value="DUF3485"/>
    <property type="match status" value="1"/>
</dbReference>
<dbReference type="NCBIfam" id="TIGR02914">
    <property type="entry name" value="EpsI_fam"/>
    <property type="match status" value="1"/>
</dbReference>
<evidence type="ECO:0000313" key="4">
    <source>
        <dbReference type="Proteomes" id="UP000604737"/>
    </source>
</evidence>
<organism evidence="3 4">
    <name type="scientific">Jeongeupia chitinilytica</name>
    <dbReference type="NCBI Taxonomy" id="1041641"/>
    <lineage>
        <taxon>Bacteria</taxon>
        <taxon>Pseudomonadati</taxon>
        <taxon>Pseudomonadota</taxon>
        <taxon>Betaproteobacteria</taxon>
        <taxon>Neisseriales</taxon>
        <taxon>Chitinibacteraceae</taxon>
        <taxon>Jeongeupia</taxon>
    </lineage>
</organism>
<feature type="domain" description="Methanolan biosynthesis EpsI" evidence="2">
    <location>
        <begin position="8"/>
        <end position="211"/>
    </location>
</feature>
<evidence type="ECO:0000313" key="3">
    <source>
        <dbReference type="EMBL" id="GHD56380.1"/>
    </source>
</evidence>
<protein>
    <recommendedName>
        <fullName evidence="2">Methanolan biosynthesis EpsI domain-containing protein</fullName>
    </recommendedName>
</protein>
<name>A0ABQ3GW28_9NEIS</name>
<proteinExistence type="predicted"/>
<dbReference type="NCBIfam" id="NF045609">
    <property type="entry name" value="EpsI_type_B"/>
    <property type="match status" value="1"/>
</dbReference>
<dbReference type="InterPro" id="IPR054653">
    <property type="entry name" value="EpsI_type_B_pred"/>
</dbReference>
<dbReference type="EMBL" id="BMYO01000001">
    <property type="protein sequence ID" value="GHD56380.1"/>
    <property type="molecule type" value="Genomic_DNA"/>
</dbReference>
<comment type="caution">
    <text evidence="3">The sequence shown here is derived from an EMBL/GenBank/DDBJ whole genome shotgun (WGS) entry which is preliminary data.</text>
</comment>
<keyword evidence="1" id="KW-0732">Signal</keyword>
<accession>A0ABQ3GW28</accession>
<feature type="chain" id="PRO_5045245181" description="Methanolan biosynthesis EpsI domain-containing protein" evidence="1">
    <location>
        <begin position="21"/>
        <end position="225"/>
    </location>
</feature>
<sequence>MSRALAATFALLMLATAAAAAWMTPTLRLAEQRIVDLKDIVPTQFAGWRLDPEQGVIEVPAELQATMSRVYSETLSRTYVNANGERVMLAVAYGKDQSDGNNSVHRPEVCYPAQGFEIGRARAGRIYFADGDLAVTQLVARLETRIEPISYWITVGNRLVGNGSEQKWAQLRYGLNGVIPDGLLFRVSTIDDDSARAYHLQSQFVDDLRRAVLPRHRAILFGERE</sequence>
<feature type="signal peptide" evidence="1">
    <location>
        <begin position="1"/>
        <end position="20"/>
    </location>
</feature>
<reference evidence="4" key="1">
    <citation type="journal article" date="2019" name="Int. J. Syst. Evol. Microbiol.">
        <title>The Global Catalogue of Microorganisms (GCM) 10K type strain sequencing project: providing services to taxonomists for standard genome sequencing and annotation.</title>
        <authorList>
            <consortium name="The Broad Institute Genomics Platform"/>
            <consortium name="The Broad Institute Genome Sequencing Center for Infectious Disease"/>
            <person name="Wu L."/>
            <person name="Ma J."/>
        </authorList>
    </citation>
    <scope>NUCLEOTIDE SEQUENCE [LARGE SCALE GENOMIC DNA]</scope>
    <source>
        <strain evidence="4">KCTC 23701</strain>
    </source>
</reference>
<evidence type="ECO:0000259" key="2">
    <source>
        <dbReference type="Pfam" id="PF11984"/>
    </source>
</evidence>
<evidence type="ECO:0000256" key="1">
    <source>
        <dbReference type="SAM" id="SignalP"/>
    </source>
</evidence>
<dbReference type="InterPro" id="IPR014263">
    <property type="entry name" value="Methanolan_biosynth_EpsI"/>
</dbReference>
<keyword evidence="4" id="KW-1185">Reference proteome</keyword>
<dbReference type="RefSeq" id="WP_189458411.1">
    <property type="nucleotide sequence ID" value="NZ_BMYO01000001.1"/>
</dbReference>
<gene>
    <name evidence="3" type="ORF">GCM10007350_03350</name>
</gene>